<evidence type="ECO:0000313" key="4">
    <source>
        <dbReference type="Proteomes" id="UP000000305"/>
    </source>
</evidence>
<proteinExistence type="predicted"/>
<name>E9GH86_DAPPU</name>
<dbReference type="SUPFAM" id="SSF52129">
    <property type="entry name" value="Caspase-like"/>
    <property type="match status" value="1"/>
</dbReference>
<feature type="domain" description="Caspase family p20" evidence="2">
    <location>
        <begin position="1"/>
        <end position="104"/>
    </location>
</feature>
<reference evidence="3 4" key="1">
    <citation type="journal article" date="2011" name="Science">
        <title>The ecoresponsive genome of Daphnia pulex.</title>
        <authorList>
            <person name="Colbourne J.K."/>
            <person name="Pfrender M.E."/>
            <person name="Gilbert D."/>
            <person name="Thomas W.K."/>
            <person name="Tucker A."/>
            <person name="Oakley T.H."/>
            <person name="Tokishita S."/>
            <person name="Aerts A."/>
            <person name="Arnold G.J."/>
            <person name="Basu M.K."/>
            <person name="Bauer D.J."/>
            <person name="Caceres C.E."/>
            <person name="Carmel L."/>
            <person name="Casola C."/>
            <person name="Choi J.H."/>
            <person name="Detter J.C."/>
            <person name="Dong Q."/>
            <person name="Dusheyko S."/>
            <person name="Eads B.D."/>
            <person name="Frohlich T."/>
            <person name="Geiler-Samerotte K.A."/>
            <person name="Gerlach D."/>
            <person name="Hatcher P."/>
            <person name="Jogdeo S."/>
            <person name="Krijgsveld J."/>
            <person name="Kriventseva E.V."/>
            <person name="Kultz D."/>
            <person name="Laforsch C."/>
            <person name="Lindquist E."/>
            <person name="Lopez J."/>
            <person name="Manak J.R."/>
            <person name="Muller J."/>
            <person name="Pangilinan J."/>
            <person name="Patwardhan R.P."/>
            <person name="Pitluck S."/>
            <person name="Pritham E.J."/>
            <person name="Rechtsteiner A."/>
            <person name="Rho M."/>
            <person name="Rogozin I.B."/>
            <person name="Sakarya O."/>
            <person name="Salamov A."/>
            <person name="Schaack S."/>
            <person name="Shapiro H."/>
            <person name="Shiga Y."/>
            <person name="Skalitzky C."/>
            <person name="Smith Z."/>
            <person name="Souvorov A."/>
            <person name="Sung W."/>
            <person name="Tang Z."/>
            <person name="Tsuchiya D."/>
            <person name="Tu H."/>
            <person name="Vos H."/>
            <person name="Wang M."/>
            <person name="Wolf Y.I."/>
            <person name="Yamagata H."/>
            <person name="Yamada T."/>
            <person name="Ye Y."/>
            <person name="Shaw J.R."/>
            <person name="Andrews J."/>
            <person name="Crease T.J."/>
            <person name="Tang H."/>
            <person name="Lucas S.M."/>
            <person name="Robertson H.M."/>
            <person name="Bork P."/>
            <person name="Koonin E.V."/>
            <person name="Zdobnov E.M."/>
            <person name="Grigoriev I.V."/>
            <person name="Lynch M."/>
            <person name="Boore J.L."/>
        </authorList>
    </citation>
    <scope>NUCLEOTIDE SEQUENCE [LARGE SCALE GENOMIC DNA]</scope>
</reference>
<dbReference type="PANTHER" id="PTHR10454:SF232">
    <property type="entry name" value="AT03047P-RELATED"/>
    <property type="match status" value="1"/>
</dbReference>
<keyword evidence="4" id="KW-1185">Reference proteome</keyword>
<dbReference type="GO" id="GO:0006508">
    <property type="term" value="P:proteolysis"/>
    <property type="evidence" value="ECO:0007669"/>
    <property type="project" value="InterPro"/>
</dbReference>
<evidence type="ECO:0000259" key="2">
    <source>
        <dbReference type="PROSITE" id="PS50208"/>
    </source>
</evidence>
<dbReference type="GO" id="GO:0003676">
    <property type="term" value="F:nucleic acid binding"/>
    <property type="evidence" value="ECO:0007669"/>
    <property type="project" value="InterPro"/>
</dbReference>
<dbReference type="InterPro" id="IPR011600">
    <property type="entry name" value="Pept_C14_caspase"/>
</dbReference>
<dbReference type="GO" id="GO:0005737">
    <property type="term" value="C:cytoplasm"/>
    <property type="evidence" value="ECO:0000318"/>
    <property type="project" value="GO_Central"/>
</dbReference>
<gene>
    <name evidence="3" type="ORF">DAPPUDRAFT_242682</name>
</gene>
<dbReference type="InterPro" id="IPR002398">
    <property type="entry name" value="Pept_C14"/>
</dbReference>
<dbReference type="PANTHER" id="PTHR10454">
    <property type="entry name" value="CASPASE"/>
    <property type="match status" value="1"/>
</dbReference>
<dbReference type="HOGENOM" id="CLU_1020338_0_0_1"/>
<dbReference type="SUPFAM" id="SSF54928">
    <property type="entry name" value="RNA-binding domain, RBD"/>
    <property type="match status" value="1"/>
</dbReference>
<feature type="region of interest" description="Disordered" evidence="1">
    <location>
        <begin position="250"/>
        <end position="273"/>
    </location>
</feature>
<dbReference type="InParanoid" id="E9GH86"/>
<dbReference type="STRING" id="6669.E9GH86"/>
<organism evidence="3 4">
    <name type="scientific">Daphnia pulex</name>
    <name type="common">Water flea</name>
    <dbReference type="NCBI Taxonomy" id="6669"/>
    <lineage>
        <taxon>Eukaryota</taxon>
        <taxon>Metazoa</taxon>
        <taxon>Ecdysozoa</taxon>
        <taxon>Arthropoda</taxon>
        <taxon>Crustacea</taxon>
        <taxon>Branchiopoda</taxon>
        <taxon>Diplostraca</taxon>
        <taxon>Cladocera</taxon>
        <taxon>Anomopoda</taxon>
        <taxon>Daphniidae</taxon>
        <taxon>Daphnia</taxon>
    </lineage>
</organism>
<dbReference type="Pfam" id="PF00656">
    <property type="entry name" value="Peptidase_C14"/>
    <property type="match status" value="1"/>
</dbReference>
<dbReference type="EMBL" id="GL732544">
    <property type="protein sequence ID" value="EFX81154.1"/>
    <property type="molecule type" value="Genomic_DNA"/>
</dbReference>
<dbReference type="PhylomeDB" id="E9GH86"/>
<accession>E9GH86</accession>
<dbReference type="Proteomes" id="UP000000305">
    <property type="component" value="Unassembled WGS sequence"/>
</dbReference>
<dbReference type="GO" id="GO:0004197">
    <property type="term" value="F:cysteine-type endopeptidase activity"/>
    <property type="evidence" value="ECO:0000318"/>
    <property type="project" value="GO_Central"/>
</dbReference>
<dbReference type="Gene3D" id="3.40.50.1460">
    <property type="match status" value="1"/>
</dbReference>
<dbReference type="PROSITE" id="PS50208">
    <property type="entry name" value="CASPASE_P20"/>
    <property type="match status" value="1"/>
</dbReference>
<dbReference type="InterPro" id="IPR035979">
    <property type="entry name" value="RBD_domain_sf"/>
</dbReference>
<dbReference type="GO" id="GO:0006915">
    <property type="term" value="P:apoptotic process"/>
    <property type="evidence" value="ECO:0000318"/>
    <property type="project" value="GO_Central"/>
</dbReference>
<dbReference type="KEGG" id="dpx:DAPPUDRAFT_242682"/>
<evidence type="ECO:0000313" key="3">
    <source>
        <dbReference type="EMBL" id="EFX81154.1"/>
    </source>
</evidence>
<dbReference type="InterPro" id="IPR029030">
    <property type="entry name" value="Caspase-like_dom_sf"/>
</dbReference>
<sequence length="273" mass="30479">MAEKDATKLQNTFNRLSSLVRTIEDLKFDQVIAKIEYLQHRINWDLYDHLVVAIMSHGVSDQFTTSDCREYNIEEFAEAFSGKTFPGLLRKPKMVFLNVCRGDKPNEIMMIPVCSSVASPRKSNGVTMSMERMSIEGAALPKAIPVSSDSASNVRRELRQVNEVVKRNPALRIFIKRIGMNVSLEAIKFAVFGKEKFSVFGKVMEVDEKLNAGLSRSVAITFYSRDAVLAALNHPEPIVLNRVSLKITTWRPDEEPDPPGAGSATCRPGSSLQ</sequence>
<dbReference type="GO" id="GO:0043525">
    <property type="term" value="P:positive regulation of neuron apoptotic process"/>
    <property type="evidence" value="ECO:0000318"/>
    <property type="project" value="GO_Central"/>
</dbReference>
<dbReference type="AlphaFoldDB" id="E9GH86"/>
<dbReference type="InterPro" id="IPR001309">
    <property type="entry name" value="Pept_C14_p20"/>
</dbReference>
<evidence type="ECO:0000256" key="1">
    <source>
        <dbReference type="SAM" id="MobiDB-lite"/>
    </source>
</evidence>
<protein>
    <recommendedName>
        <fullName evidence="2">Caspase family p20 domain-containing protein</fullName>
    </recommendedName>
</protein>